<evidence type="ECO:0000256" key="1">
    <source>
        <dbReference type="SAM" id="MobiDB-lite"/>
    </source>
</evidence>
<gene>
    <name evidence="2" type="ORF">QVD17_37850</name>
</gene>
<keyword evidence="3" id="KW-1185">Reference proteome</keyword>
<accession>A0AAD8NKE6</accession>
<name>A0AAD8NKE6_TARER</name>
<organism evidence="2 3">
    <name type="scientific">Tagetes erecta</name>
    <name type="common">African marigold</name>
    <dbReference type="NCBI Taxonomy" id="13708"/>
    <lineage>
        <taxon>Eukaryota</taxon>
        <taxon>Viridiplantae</taxon>
        <taxon>Streptophyta</taxon>
        <taxon>Embryophyta</taxon>
        <taxon>Tracheophyta</taxon>
        <taxon>Spermatophyta</taxon>
        <taxon>Magnoliopsida</taxon>
        <taxon>eudicotyledons</taxon>
        <taxon>Gunneridae</taxon>
        <taxon>Pentapetalae</taxon>
        <taxon>asterids</taxon>
        <taxon>campanulids</taxon>
        <taxon>Asterales</taxon>
        <taxon>Asteraceae</taxon>
        <taxon>Asteroideae</taxon>
        <taxon>Heliantheae alliance</taxon>
        <taxon>Tageteae</taxon>
        <taxon>Tagetes</taxon>
    </lineage>
</organism>
<evidence type="ECO:0000313" key="2">
    <source>
        <dbReference type="EMBL" id="KAK1411303.1"/>
    </source>
</evidence>
<dbReference type="Proteomes" id="UP001229421">
    <property type="component" value="Unassembled WGS sequence"/>
</dbReference>
<feature type="region of interest" description="Disordered" evidence="1">
    <location>
        <begin position="28"/>
        <end position="48"/>
    </location>
</feature>
<evidence type="ECO:0000313" key="3">
    <source>
        <dbReference type="Proteomes" id="UP001229421"/>
    </source>
</evidence>
<proteinExistence type="predicted"/>
<sequence length="70" mass="7911">MLHRLCRPPSIPLSFGLATVLPRRSVSRVSWAPDPRRPRANTHRLRHGLPGGRAHLNIEFRLSLAPSGWD</sequence>
<reference evidence="2" key="1">
    <citation type="journal article" date="2023" name="bioRxiv">
        <title>Improved chromosome-level genome assembly for marigold (Tagetes erecta).</title>
        <authorList>
            <person name="Jiang F."/>
            <person name="Yuan L."/>
            <person name="Wang S."/>
            <person name="Wang H."/>
            <person name="Xu D."/>
            <person name="Wang A."/>
            <person name="Fan W."/>
        </authorList>
    </citation>
    <scope>NUCLEOTIDE SEQUENCE</scope>
    <source>
        <strain evidence="2">WSJ</strain>
        <tissue evidence="2">Leaf</tissue>
    </source>
</reference>
<feature type="compositionally biased region" description="Basic residues" evidence="1">
    <location>
        <begin position="38"/>
        <end position="47"/>
    </location>
</feature>
<dbReference type="EMBL" id="JAUHHV010000010">
    <property type="protein sequence ID" value="KAK1411303.1"/>
    <property type="molecule type" value="Genomic_DNA"/>
</dbReference>
<comment type="caution">
    <text evidence="2">The sequence shown here is derived from an EMBL/GenBank/DDBJ whole genome shotgun (WGS) entry which is preliminary data.</text>
</comment>
<dbReference type="AlphaFoldDB" id="A0AAD8NKE6"/>
<protein>
    <submittedName>
        <fullName evidence="2">Uncharacterized protein</fullName>
    </submittedName>
</protein>